<dbReference type="InterPro" id="IPR007110">
    <property type="entry name" value="Ig-like_dom"/>
</dbReference>
<feature type="non-terminal residue" evidence="4">
    <location>
        <position position="352"/>
    </location>
</feature>
<name>V4AXL9_LOTGI</name>
<dbReference type="GeneID" id="20234444"/>
<keyword evidence="5" id="KW-1185">Reference proteome</keyword>
<protein>
    <recommendedName>
        <fullName evidence="3">Ig-like domain-containing protein</fullName>
    </recommendedName>
</protein>
<dbReference type="Pfam" id="PF07679">
    <property type="entry name" value="I-set"/>
    <property type="match status" value="4"/>
</dbReference>
<dbReference type="FunFam" id="2.60.40.10:FF:000080">
    <property type="entry name" value="Myosin light chain kinase, smooth muscle"/>
    <property type="match status" value="1"/>
</dbReference>
<dbReference type="SUPFAM" id="SSF48726">
    <property type="entry name" value="Immunoglobulin"/>
    <property type="match status" value="4"/>
</dbReference>
<evidence type="ECO:0000256" key="2">
    <source>
        <dbReference type="ARBA" id="ARBA00023319"/>
    </source>
</evidence>
<dbReference type="InterPro" id="IPR003598">
    <property type="entry name" value="Ig_sub2"/>
</dbReference>
<organism evidence="4 5">
    <name type="scientific">Lottia gigantea</name>
    <name type="common">Giant owl limpet</name>
    <dbReference type="NCBI Taxonomy" id="225164"/>
    <lineage>
        <taxon>Eukaryota</taxon>
        <taxon>Metazoa</taxon>
        <taxon>Spiralia</taxon>
        <taxon>Lophotrochozoa</taxon>
        <taxon>Mollusca</taxon>
        <taxon>Gastropoda</taxon>
        <taxon>Patellogastropoda</taxon>
        <taxon>Lottioidea</taxon>
        <taxon>Lottiidae</taxon>
        <taxon>Lottia</taxon>
    </lineage>
</organism>
<dbReference type="PROSITE" id="PS50835">
    <property type="entry name" value="IG_LIKE"/>
    <property type="match status" value="2"/>
</dbReference>
<dbReference type="KEGG" id="lgi:LOTGIDRAFT_141499"/>
<dbReference type="InterPro" id="IPR003599">
    <property type="entry name" value="Ig_sub"/>
</dbReference>
<dbReference type="PANTHER" id="PTHR47633">
    <property type="entry name" value="IMMUNOGLOBULIN"/>
    <property type="match status" value="1"/>
</dbReference>
<dbReference type="InterPro" id="IPR013098">
    <property type="entry name" value="Ig_I-set"/>
</dbReference>
<dbReference type="CDD" id="cd00096">
    <property type="entry name" value="Ig"/>
    <property type="match status" value="1"/>
</dbReference>
<comment type="similarity">
    <text evidence="1">Belongs to the protein kinase superfamily. CAMK Ser/Thr protein kinase family.</text>
</comment>
<dbReference type="STRING" id="225164.V4AXL9"/>
<dbReference type="AlphaFoldDB" id="V4AXL9"/>
<dbReference type="SMART" id="SM00409">
    <property type="entry name" value="IG"/>
    <property type="match status" value="4"/>
</dbReference>
<dbReference type="Proteomes" id="UP000030746">
    <property type="component" value="Unassembled WGS sequence"/>
</dbReference>
<feature type="domain" description="Ig-like" evidence="3">
    <location>
        <begin position="261"/>
        <end position="351"/>
    </location>
</feature>
<evidence type="ECO:0000313" key="5">
    <source>
        <dbReference type="Proteomes" id="UP000030746"/>
    </source>
</evidence>
<evidence type="ECO:0000259" key="3">
    <source>
        <dbReference type="PROSITE" id="PS50835"/>
    </source>
</evidence>
<keyword evidence="2" id="KW-0393">Immunoglobulin domain</keyword>
<dbReference type="HOGENOM" id="CLU_788883_0_0_1"/>
<evidence type="ECO:0000256" key="1">
    <source>
        <dbReference type="ARBA" id="ARBA00006692"/>
    </source>
</evidence>
<dbReference type="EMBL" id="KB200919">
    <property type="protein sequence ID" value="ESO99780.1"/>
    <property type="molecule type" value="Genomic_DNA"/>
</dbReference>
<evidence type="ECO:0000313" key="4">
    <source>
        <dbReference type="EMBL" id="ESO99780.1"/>
    </source>
</evidence>
<dbReference type="CTD" id="20234444"/>
<gene>
    <name evidence="4" type="ORF">LOTGIDRAFT_141499</name>
</gene>
<dbReference type="OMA" id="TFVENQT"/>
<dbReference type="InterPro" id="IPR013783">
    <property type="entry name" value="Ig-like_fold"/>
</dbReference>
<dbReference type="RefSeq" id="XP_009049563.1">
    <property type="nucleotide sequence ID" value="XM_009051315.1"/>
</dbReference>
<dbReference type="OrthoDB" id="504170at2759"/>
<dbReference type="InterPro" id="IPR036179">
    <property type="entry name" value="Ig-like_dom_sf"/>
</dbReference>
<accession>V4AXL9</accession>
<proteinExistence type="inferred from homology"/>
<reference evidence="4 5" key="1">
    <citation type="journal article" date="2013" name="Nature">
        <title>Insights into bilaterian evolution from three spiralian genomes.</title>
        <authorList>
            <person name="Simakov O."/>
            <person name="Marletaz F."/>
            <person name="Cho S.J."/>
            <person name="Edsinger-Gonzales E."/>
            <person name="Havlak P."/>
            <person name="Hellsten U."/>
            <person name="Kuo D.H."/>
            <person name="Larsson T."/>
            <person name="Lv J."/>
            <person name="Arendt D."/>
            <person name="Savage R."/>
            <person name="Osoegawa K."/>
            <person name="de Jong P."/>
            <person name="Grimwood J."/>
            <person name="Chapman J.A."/>
            <person name="Shapiro H."/>
            <person name="Aerts A."/>
            <person name="Otillar R.P."/>
            <person name="Terry A.Y."/>
            <person name="Boore J.L."/>
            <person name="Grigoriev I.V."/>
            <person name="Lindberg D.R."/>
            <person name="Seaver E.C."/>
            <person name="Weisblat D.A."/>
            <person name="Putnam N.H."/>
            <person name="Rokhsar D.S."/>
        </authorList>
    </citation>
    <scope>NUCLEOTIDE SEQUENCE [LARGE SCALE GENOMIC DNA]</scope>
</reference>
<dbReference type="Gene3D" id="2.60.40.10">
    <property type="entry name" value="Immunoglobulins"/>
    <property type="match status" value="4"/>
</dbReference>
<sequence length="352" mass="39418">MKESPRWKFIEEGDNFTLLIFEVAPEDAGQYACVAINDVGKSTCTARLDIENEREAELHGKKVHVEIVQQKPILTRSLQPYTVFIPGKPAQLEVELAPQPKSRTTWFVNGREILQSERRKIIKRGNSTILILFNTTEDDQGEYLLKADNEFGTTTCKTTLILKGRLLASFHCQISIILKMIGKFSKNLCLIESEPPSEVTWYVNGVEIKPSPRYDIRIEEGKTILFIMDVGPEDVGEYTCKTVTDQGEAITSPTTVLVTPPDFVEPLHSTTATDGQEIRLTCKVTGFPPPQISWFHDRENIDDDEEYVISYEPETGEISLIIVEVFPDDKGQYACIAQNPGGQATTSATLSV</sequence>
<feature type="domain" description="Ig-like" evidence="3">
    <location>
        <begin position="149"/>
        <end position="251"/>
    </location>
</feature>
<dbReference type="SMART" id="SM00408">
    <property type="entry name" value="IGc2"/>
    <property type="match status" value="3"/>
</dbReference>
<dbReference type="FunFam" id="2.60.40.10:FF:000107">
    <property type="entry name" value="Myosin, light chain kinase a"/>
    <property type="match status" value="1"/>
</dbReference>